<gene>
    <name evidence="5" type="primary">mgtA</name>
    <name evidence="5" type="ORF">CPPEL_09975</name>
</gene>
<evidence type="ECO:0000313" key="6">
    <source>
        <dbReference type="Proteomes" id="UP000271426"/>
    </source>
</evidence>
<name>A0A3G6J1S4_9CORY</name>
<evidence type="ECO:0000259" key="4">
    <source>
        <dbReference type="Pfam" id="PF13439"/>
    </source>
</evidence>
<dbReference type="Pfam" id="PF00534">
    <property type="entry name" value="Glycos_transf_1"/>
    <property type="match status" value="1"/>
</dbReference>
<dbReference type="InterPro" id="IPR050194">
    <property type="entry name" value="Glycosyltransferase_grp1"/>
</dbReference>
<dbReference type="KEGG" id="cpso:CPPEL_09975"/>
<evidence type="ECO:0000256" key="2">
    <source>
        <dbReference type="ARBA" id="ARBA00022679"/>
    </source>
</evidence>
<accession>A0A3G6J1S4</accession>
<dbReference type="Proteomes" id="UP000271426">
    <property type="component" value="Chromosome"/>
</dbReference>
<dbReference type="AlphaFoldDB" id="A0A3G6J1S4"/>
<dbReference type="SUPFAM" id="SSF53756">
    <property type="entry name" value="UDP-Glycosyltransferase/glycogen phosphorylase"/>
    <property type="match status" value="1"/>
</dbReference>
<dbReference type="GO" id="GO:1901137">
    <property type="term" value="P:carbohydrate derivative biosynthetic process"/>
    <property type="evidence" value="ECO:0007669"/>
    <property type="project" value="UniProtKB-ARBA"/>
</dbReference>
<dbReference type="GO" id="GO:1903509">
    <property type="term" value="P:liposaccharide metabolic process"/>
    <property type="evidence" value="ECO:0007669"/>
    <property type="project" value="UniProtKB-ARBA"/>
</dbReference>
<evidence type="ECO:0000259" key="3">
    <source>
        <dbReference type="Pfam" id="PF00534"/>
    </source>
</evidence>
<dbReference type="OrthoDB" id="9802525at2"/>
<dbReference type="Gene3D" id="3.40.50.2000">
    <property type="entry name" value="Glycogen Phosphorylase B"/>
    <property type="match status" value="2"/>
</dbReference>
<evidence type="ECO:0000313" key="5">
    <source>
        <dbReference type="EMBL" id="AZA10094.1"/>
    </source>
</evidence>
<sequence length="363" mass="39797">MRVAIIAESFLPYVNGVSNSVLRILDYASRHGHECIVIAPGSAQDISNVGTTPVIRVPQIRVPRINSLPVGAPSPKVLSALREFQPDVVHLASPFVLGGAGAWAAKHLDVPCVAVFQTDIAGFSLRYRLSWLYQASWRWIATLHNACSLTLAPSSVAEQELRRAGVHDIQRWGRGVDVALFHPKKRRRQKSQDQPIRVGYVGRLAAEKSVHRLACLDQDPAFELVIIGDGPERGALQRAMPNAEFLGARYGEELAEEMANLDIFVHTGEFETFCQTIQEAHASGVPTIAPRAGGPIDLIDPSVGELLPVASFEQELPDAVRRLAKQHDAMSKAARAKVEPRTWDAVCEALFEHYAQVRACFVA</sequence>
<dbReference type="PANTHER" id="PTHR45947">
    <property type="entry name" value="SULFOQUINOVOSYL TRANSFERASE SQD2"/>
    <property type="match status" value="1"/>
</dbReference>
<dbReference type="PANTHER" id="PTHR45947:SF3">
    <property type="entry name" value="SULFOQUINOVOSYL TRANSFERASE SQD2"/>
    <property type="match status" value="1"/>
</dbReference>
<keyword evidence="6" id="KW-1185">Reference proteome</keyword>
<dbReference type="InterPro" id="IPR001296">
    <property type="entry name" value="Glyco_trans_1"/>
</dbReference>
<evidence type="ECO:0000256" key="1">
    <source>
        <dbReference type="ARBA" id="ARBA00022676"/>
    </source>
</evidence>
<organism evidence="5 6">
    <name type="scientific">Corynebacterium pseudopelargi</name>
    <dbReference type="NCBI Taxonomy" id="2080757"/>
    <lineage>
        <taxon>Bacteria</taxon>
        <taxon>Bacillati</taxon>
        <taxon>Actinomycetota</taxon>
        <taxon>Actinomycetes</taxon>
        <taxon>Mycobacteriales</taxon>
        <taxon>Corynebacteriaceae</taxon>
        <taxon>Corynebacterium</taxon>
    </lineage>
</organism>
<protein>
    <submittedName>
        <fullName evidence="5">GDP-mannose-dependent alpha-mannosyltransferase</fullName>
        <ecNumber evidence="5">2.4.1.-</ecNumber>
    </submittedName>
</protein>
<reference evidence="5 6" key="1">
    <citation type="submission" date="2018-11" db="EMBL/GenBank/DDBJ databases">
        <authorList>
            <person name="Kleinhagauer T."/>
            <person name="Glaeser S.P."/>
            <person name="Spergser J."/>
            <person name="Ruckert C."/>
            <person name="Kaempfer P."/>
            <person name="Busse H.-J."/>
        </authorList>
    </citation>
    <scope>NUCLEOTIDE SEQUENCE [LARGE SCALE GENOMIC DNA]</scope>
    <source>
        <strain evidence="5 6">812CH</strain>
    </source>
</reference>
<dbReference type="CDD" id="cd03814">
    <property type="entry name" value="GT4-like"/>
    <property type="match status" value="1"/>
</dbReference>
<dbReference type="EMBL" id="CP033898">
    <property type="protein sequence ID" value="AZA10094.1"/>
    <property type="molecule type" value="Genomic_DNA"/>
</dbReference>
<feature type="domain" description="Glycosyltransferase subfamily 4-like N-terminal" evidence="4">
    <location>
        <begin position="14"/>
        <end position="179"/>
    </location>
</feature>
<dbReference type="GO" id="GO:0016758">
    <property type="term" value="F:hexosyltransferase activity"/>
    <property type="evidence" value="ECO:0007669"/>
    <property type="project" value="TreeGrafter"/>
</dbReference>
<dbReference type="InterPro" id="IPR028098">
    <property type="entry name" value="Glyco_trans_4-like_N"/>
</dbReference>
<keyword evidence="1 5" id="KW-0328">Glycosyltransferase</keyword>
<keyword evidence="2 5" id="KW-0808">Transferase</keyword>
<proteinExistence type="predicted"/>
<feature type="domain" description="Glycosyl transferase family 1" evidence="3">
    <location>
        <begin position="184"/>
        <end position="333"/>
    </location>
</feature>
<dbReference type="RefSeq" id="WP_123960960.1">
    <property type="nucleotide sequence ID" value="NZ_CP033898.1"/>
</dbReference>
<dbReference type="EC" id="2.4.1.-" evidence="5"/>
<dbReference type="Pfam" id="PF13439">
    <property type="entry name" value="Glyco_transf_4"/>
    <property type="match status" value="1"/>
</dbReference>